<dbReference type="EMBL" id="AWVF01000175">
    <property type="protein sequence ID" value="ERJ96239.1"/>
    <property type="molecule type" value="Genomic_DNA"/>
</dbReference>
<sequence>MMVLVFQHTMDFFHCIILIHLRASGLLAVIIYQIIHLSIQICIFGLKANTLNLPLWDQQTLLRMPLFRQGVRLCRNVRQVKRMIITKKPKADHVTAIILKLMI</sequence>
<feature type="transmembrane region" description="Helical" evidence="1">
    <location>
        <begin position="12"/>
        <end position="35"/>
    </location>
</feature>
<comment type="caution">
    <text evidence="2">The sequence shown here is derived from an EMBL/GenBank/DDBJ whole genome shotgun (WGS) entry which is preliminary data.</text>
</comment>
<dbReference type="STRING" id="411473.RUMCAL_01374"/>
<protein>
    <submittedName>
        <fullName evidence="2">Uncharacterized protein</fullName>
    </submittedName>
</protein>
<accession>U2M3A6</accession>
<keyword evidence="3" id="KW-1185">Reference proteome</keyword>
<evidence type="ECO:0000313" key="3">
    <source>
        <dbReference type="Proteomes" id="UP000016662"/>
    </source>
</evidence>
<name>U2M3A6_9FIRM</name>
<keyword evidence="1" id="KW-0812">Transmembrane</keyword>
<gene>
    <name evidence="2" type="ORF">RUMCAL_01374</name>
</gene>
<keyword evidence="1" id="KW-0472">Membrane</keyword>
<dbReference type="HOGENOM" id="CLU_2261773_0_0_9"/>
<organism evidence="2 3">
    <name type="scientific">Ruminococcus callidus ATCC 27760</name>
    <dbReference type="NCBI Taxonomy" id="411473"/>
    <lineage>
        <taxon>Bacteria</taxon>
        <taxon>Bacillati</taxon>
        <taxon>Bacillota</taxon>
        <taxon>Clostridia</taxon>
        <taxon>Eubacteriales</taxon>
        <taxon>Oscillospiraceae</taxon>
        <taxon>Ruminococcus</taxon>
    </lineage>
</organism>
<proteinExistence type="predicted"/>
<keyword evidence="1" id="KW-1133">Transmembrane helix</keyword>
<evidence type="ECO:0000313" key="2">
    <source>
        <dbReference type="EMBL" id="ERJ96239.1"/>
    </source>
</evidence>
<evidence type="ECO:0000256" key="1">
    <source>
        <dbReference type="SAM" id="Phobius"/>
    </source>
</evidence>
<dbReference type="AlphaFoldDB" id="U2M3A6"/>
<dbReference type="Proteomes" id="UP000016662">
    <property type="component" value="Unassembled WGS sequence"/>
</dbReference>
<reference evidence="2 3" key="1">
    <citation type="submission" date="2013-07" db="EMBL/GenBank/DDBJ databases">
        <authorList>
            <person name="Weinstock G."/>
            <person name="Sodergren E."/>
            <person name="Wylie T."/>
            <person name="Fulton L."/>
            <person name="Fulton R."/>
            <person name="Fronick C."/>
            <person name="O'Laughlin M."/>
            <person name="Godfrey J."/>
            <person name="Miner T."/>
            <person name="Herter B."/>
            <person name="Appelbaum E."/>
            <person name="Cordes M."/>
            <person name="Lek S."/>
            <person name="Wollam A."/>
            <person name="Pepin K.H."/>
            <person name="Palsikar V.B."/>
            <person name="Mitreva M."/>
            <person name="Wilson R.K."/>
        </authorList>
    </citation>
    <scope>NUCLEOTIDE SEQUENCE [LARGE SCALE GENOMIC DNA]</scope>
    <source>
        <strain evidence="2 3">ATCC 27760</strain>
    </source>
</reference>